<proteinExistence type="predicted"/>
<dbReference type="Proteomes" id="UP000540787">
    <property type="component" value="Unassembled WGS sequence"/>
</dbReference>
<protein>
    <submittedName>
        <fullName evidence="1">Uncharacterized protein</fullName>
    </submittedName>
</protein>
<name>A0A7W9U6R9_9BURK</name>
<keyword evidence="2" id="KW-1185">Reference proteome</keyword>
<dbReference type="AlphaFoldDB" id="A0A7W9U6R9"/>
<accession>A0A7W9U6R9</accession>
<evidence type="ECO:0000313" key="1">
    <source>
        <dbReference type="EMBL" id="MBB6132671.1"/>
    </source>
</evidence>
<dbReference type="EMBL" id="JACHBX010000001">
    <property type="protein sequence ID" value="MBB6132671.1"/>
    <property type="molecule type" value="Genomic_DNA"/>
</dbReference>
<reference evidence="1 2" key="1">
    <citation type="submission" date="2020-08" db="EMBL/GenBank/DDBJ databases">
        <title>The Agave Microbiome: Exploring the role of microbial communities in plant adaptations to desert environments.</title>
        <authorList>
            <person name="Partida-Martinez L.P."/>
        </authorList>
    </citation>
    <scope>NUCLEOTIDE SEQUENCE [LARGE SCALE GENOMIC DNA]</scope>
    <source>
        <strain evidence="1 2">AT3.2</strain>
    </source>
</reference>
<comment type="caution">
    <text evidence="1">The sequence shown here is derived from an EMBL/GenBank/DDBJ whole genome shotgun (WGS) entry which is preliminary data.</text>
</comment>
<gene>
    <name evidence="1" type="ORF">HD842_000782</name>
</gene>
<evidence type="ECO:0000313" key="2">
    <source>
        <dbReference type="Proteomes" id="UP000540787"/>
    </source>
</evidence>
<sequence>MDIPDADFVLWERAARAIGAVRVEVIDGEGYVNLHFSDGSVVHCWNPLIFGGDALDLLVRRRLQVYVHEQATLAMSADLEWVGEQHGDDAGAATRRAITRTVGLAET</sequence>
<dbReference type="RefSeq" id="WP_183551207.1">
    <property type="nucleotide sequence ID" value="NZ_JACHBX010000001.1"/>
</dbReference>
<organism evidence="1 2">
    <name type="scientific">Massilia aurea</name>
    <dbReference type="NCBI Taxonomy" id="373040"/>
    <lineage>
        <taxon>Bacteria</taxon>
        <taxon>Pseudomonadati</taxon>
        <taxon>Pseudomonadota</taxon>
        <taxon>Betaproteobacteria</taxon>
        <taxon>Burkholderiales</taxon>
        <taxon>Oxalobacteraceae</taxon>
        <taxon>Telluria group</taxon>
        <taxon>Massilia</taxon>
    </lineage>
</organism>